<accession>Q2J9N9</accession>
<feature type="compositionally biased region" description="Acidic residues" evidence="2">
    <location>
        <begin position="288"/>
        <end position="298"/>
    </location>
</feature>
<keyword evidence="1" id="KW-0175">Coiled coil</keyword>
<organism evidence="3 4">
    <name type="scientific">Frankia casuarinae (strain DSM 45818 / CECT 9043 / HFP020203 / CcI3)</name>
    <dbReference type="NCBI Taxonomy" id="106370"/>
    <lineage>
        <taxon>Bacteria</taxon>
        <taxon>Bacillati</taxon>
        <taxon>Actinomycetota</taxon>
        <taxon>Actinomycetes</taxon>
        <taxon>Frankiales</taxon>
        <taxon>Frankiaceae</taxon>
        <taxon>Frankia</taxon>
    </lineage>
</organism>
<reference evidence="3 4" key="1">
    <citation type="journal article" date="2007" name="Genome Res.">
        <title>Genome characteristics of facultatively symbiotic Frankia sp. strains reflect host range and host plant biogeography.</title>
        <authorList>
            <person name="Normand P."/>
            <person name="Lapierre P."/>
            <person name="Tisa L.S."/>
            <person name="Gogarten J.P."/>
            <person name="Alloisio N."/>
            <person name="Bagnarol E."/>
            <person name="Bassi C.A."/>
            <person name="Berry A.M."/>
            <person name="Bickhart D.M."/>
            <person name="Choisne N."/>
            <person name="Couloux A."/>
            <person name="Cournoyer B."/>
            <person name="Cruveiller S."/>
            <person name="Daubin V."/>
            <person name="Demange N."/>
            <person name="Francino M.P."/>
            <person name="Goltsman E."/>
            <person name="Huang Y."/>
            <person name="Kopp O.R."/>
            <person name="Labarre L."/>
            <person name="Lapidus A."/>
            <person name="Lavire C."/>
            <person name="Marechal J."/>
            <person name="Martinez M."/>
            <person name="Mastronunzio J.E."/>
            <person name="Mullin B.C."/>
            <person name="Niemann J."/>
            <person name="Pujic P."/>
            <person name="Rawnsley T."/>
            <person name="Rouy Z."/>
            <person name="Schenowitz C."/>
            <person name="Sellstedt A."/>
            <person name="Tavares F."/>
            <person name="Tomkins J.P."/>
            <person name="Vallenet D."/>
            <person name="Valverde C."/>
            <person name="Wall L.G."/>
            <person name="Wang Y."/>
            <person name="Medigue C."/>
            <person name="Benson D.R."/>
        </authorList>
    </citation>
    <scope>NUCLEOTIDE SEQUENCE [LARGE SCALE GENOMIC DNA]</scope>
    <source>
        <strain evidence="4">DSM 45818 / CECT 9043 / CcI3</strain>
    </source>
</reference>
<evidence type="ECO:0000256" key="2">
    <source>
        <dbReference type="SAM" id="MobiDB-lite"/>
    </source>
</evidence>
<dbReference type="Proteomes" id="UP000001937">
    <property type="component" value="Chromosome"/>
</dbReference>
<feature type="compositionally biased region" description="Low complexity" evidence="2">
    <location>
        <begin position="196"/>
        <end position="206"/>
    </location>
</feature>
<dbReference type="OrthoDB" id="3215152at2"/>
<feature type="region of interest" description="Disordered" evidence="2">
    <location>
        <begin position="196"/>
        <end position="298"/>
    </location>
</feature>
<evidence type="ECO:0000256" key="1">
    <source>
        <dbReference type="SAM" id="Coils"/>
    </source>
</evidence>
<dbReference type="AlphaFoldDB" id="Q2J9N9"/>
<name>Q2J9N9_FRACC</name>
<dbReference type="EMBL" id="CP000249">
    <property type="protein sequence ID" value="ABD12003.1"/>
    <property type="molecule type" value="Genomic_DNA"/>
</dbReference>
<dbReference type="eggNOG" id="COG3599">
    <property type="taxonomic scope" value="Bacteria"/>
</dbReference>
<dbReference type="STRING" id="106370.Francci3_2641"/>
<evidence type="ECO:0000313" key="4">
    <source>
        <dbReference type="Proteomes" id="UP000001937"/>
    </source>
</evidence>
<protein>
    <submittedName>
        <fullName evidence="3">Uncharacterized protein</fullName>
    </submittedName>
</protein>
<feature type="coiled-coil region" evidence="1">
    <location>
        <begin position="119"/>
        <end position="165"/>
    </location>
</feature>
<accession>A0A1X1Q174</accession>
<keyword evidence="4" id="KW-1185">Reference proteome</keyword>
<proteinExistence type="predicted"/>
<gene>
    <name evidence="3" type="ordered locus">Francci3_2641</name>
</gene>
<sequence length="298" mass="31248">MGAHHRRVDPGAATERPAFDEVAHGYDPHQVDDYLATLWRYASQVTSRAAAAESALKHERARSANMGVEGLAAQAGGRIGQMLTIAQQEAEEIVTGARQIAEAALEEVIEDAGANHPIVREAREQAEKLLLDAVEESRRLARERHAELEVEIARCTASLEALRHQQGEIIGAMLRLRGVLASDEVDRAVTDLARAGAAAPTTSGTSGTPGGAGPAGFPAGGAVPAGGAGASDLSETAWATGRVAGPGRRSPGRHRQADVADAESHTPPTPREPVTNSANVPFRRGADEDIIDAEIVEE</sequence>
<evidence type="ECO:0000313" key="3">
    <source>
        <dbReference type="EMBL" id="ABD12003.1"/>
    </source>
</evidence>
<dbReference type="HOGENOM" id="CLU_044058_0_0_11"/>
<dbReference type="RefSeq" id="WP_011437038.1">
    <property type="nucleotide sequence ID" value="NC_007777.1"/>
</dbReference>
<dbReference type="KEGG" id="fra:Francci3_2641"/>
<feature type="compositionally biased region" description="Basic and acidic residues" evidence="2">
    <location>
        <begin position="255"/>
        <end position="264"/>
    </location>
</feature>